<name>A0ABS2GG24_9FIRM</name>
<dbReference type="RefSeq" id="WP_205088114.1">
    <property type="nucleotide sequence ID" value="NZ_JACJLA010000012.1"/>
</dbReference>
<comment type="caution">
    <text evidence="1">The sequence shown here is derived from an EMBL/GenBank/DDBJ whole genome shotgun (WGS) entry which is preliminary data.</text>
</comment>
<keyword evidence="2" id="KW-1185">Reference proteome</keyword>
<sequence>MIERGHPVDYFFSLSTTDKLFCHAVMEAARNREAQQIKYASWGLYEKKGV</sequence>
<proteinExistence type="predicted"/>
<reference evidence="1 2" key="1">
    <citation type="journal article" date="2021" name="Sci. Rep.">
        <title>The distribution of antibiotic resistance genes in chicken gut microbiota commensals.</title>
        <authorList>
            <person name="Juricova H."/>
            <person name="Matiasovicova J."/>
            <person name="Kubasova T."/>
            <person name="Cejkova D."/>
            <person name="Rychlik I."/>
        </authorList>
    </citation>
    <scope>NUCLEOTIDE SEQUENCE [LARGE SCALE GENOMIC DNA]</scope>
    <source>
        <strain evidence="1 2">An537</strain>
    </source>
</reference>
<protein>
    <submittedName>
        <fullName evidence="1">Uncharacterized protein</fullName>
    </submittedName>
</protein>
<dbReference type="EMBL" id="JACJLA010000012">
    <property type="protein sequence ID" value="MBM6913134.1"/>
    <property type="molecule type" value="Genomic_DNA"/>
</dbReference>
<evidence type="ECO:0000313" key="2">
    <source>
        <dbReference type="Proteomes" id="UP000707138"/>
    </source>
</evidence>
<dbReference type="Proteomes" id="UP000707138">
    <property type="component" value="Unassembled WGS sequence"/>
</dbReference>
<evidence type="ECO:0000313" key="1">
    <source>
        <dbReference type="EMBL" id="MBM6913134.1"/>
    </source>
</evidence>
<organism evidence="1 2">
    <name type="scientific">Veillonella magna</name>
    <dbReference type="NCBI Taxonomy" id="464322"/>
    <lineage>
        <taxon>Bacteria</taxon>
        <taxon>Bacillati</taxon>
        <taxon>Bacillota</taxon>
        <taxon>Negativicutes</taxon>
        <taxon>Veillonellales</taxon>
        <taxon>Veillonellaceae</taxon>
        <taxon>Veillonella</taxon>
    </lineage>
</organism>
<accession>A0ABS2GG24</accession>
<gene>
    <name evidence="1" type="ORF">H6A01_07360</name>
</gene>